<name>A0AAD0H9Y3_CAMJU</name>
<keyword evidence="4" id="KW-0175">Coiled coil</keyword>
<dbReference type="Gene3D" id="3.90.220.20">
    <property type="entry name" value="DNA methylase specificity domains"/>
    <property type="match status" value="2"/>
</dbReference>
<dbReference type="REBASE" id="238485">
    <property type="entry name" value="S.Cje295ORF415P"/>
</dbReference>
<evidence type="ECO:0000259" key="5">
    <source>
        <dbReference type="Pfam" id="PF01420"/>
    </source>
</evidence>
<evidence type="ECO:0000256" key="4">
    <source>
        <dbReference type="SAM" id="Coils"/>
    </source>
</evidence>
<dbReference type="CDD" id="cd17273">
    <property type="entry name" value="RMtype1_S_EcoJA69PI-TRD1-CR1_like"/>
    <property type="match status" value="1"/>
</dbReference>
<evidence type="ECO:0000256" key="2">
    <source>
        <dbReference type="ARBA" id="ARBA00022747"/>
    </source>
</evidence>
<keyword evidence="3" id="KW-0238">DNA-binding</keyword>
<evidence type="ECO:0000313" key="6">
    <source>
        <dbReference type="EMBL" id="AVL46398.1"/>
    </source>
</evidence>
<dbReference type="PANTHER" id="PTHR30408:SF12">
    <property type="entry name" value="TYPE I RESTRICTION ENZYME MJAVIII SPECIFICITY SUBUNIT"/>
    <property type="match status" value="1"/>
</dbReference>
<dbReference type="InterPro" id="IPR000055">
    <property type="entry name" value="Restrct_endonuc_typeI_TRD"/>
</dbReference>
<dbReference type="Pfam" id="PF01420">
    <property type="entry name" value="Methylase_S"/>
    <property type="match status" value="2"/>
</dbReference>
<proteinExistence type="inferred from homology"/>
<reference evidence="7" key="1">
    <citation type="submission" date="2018-03" db="EMBL/GenBank/DDBJ databases">
        <title>FDA dAtabase for Regulatory Grade micrObial Sequences (FDA-ARGOS): Supporting development and validation of Infectious Disease Dx tests.</title>
        <authorList>
            <person name="Kerrigan L."/>
            <person name="Tallon L."/>
            <person name="Sadzewicz L."/>
            <person name="Sengamalay N."/>
            <person name="Ott S."/>
            <person name="Godinez A."/>
            <person name="Nagaraj S."/>
            <person name="Vavikolanu K."/>
            <person name="Vyas G."/>
            <person name="Nadendla S."/>
            <person name="George J."/>
            <person name="Sichtig H."/>
        </authorList>
    </citation>
    <scope>NUCLEOTIDE SEQUENCE [LARGE SCALE GENOMIC DNA]</scope>
    <source>
        <strain evidence="7">FDAARGOS_295</strain>
    </source>
</reference>
<protein>
    <submittedName>
        <fullName evidence="6">Restriction endonuclease subunit S</fullName>
    </submittedName>
</protein>
<keyword evidence="6" id="KW-0255">Endonuclease</keyword>
<keyword evidence="2" id="KW-0680">Restriction system</keyword>
<dbReference type="AlphaFoldDB" id="A0AAD0H9Y3"/>
<feature type="coiled-coil region" evidence="4">
    <location>
        <begin position="416"/>
        <end position="447"/>
    </location>
</feature>
<feature type="domain" description="Type I restriction modification DNA specificity" evidence="5">
    <location>
        <begin position="221"/>
        <end position="434"/>
    </location>
</feature>
<keyword evidence="6" id="KW-0378">Hydrolase</keyword>
<sequence>MTNLPQGWEWKSLYEILSNDKYSIKRGPFGSALKKSFFVENGVRVFEQYNAINNDPHWKRYCISYDKFKELEAFKAMEGDLLISCSGTLGKIVELPKNTEIGVINQALLKIRLDNTKILNSYFIYYFNSPTMQDKILESTLGSAIKNIASVKILKQIEIPLPPIKEQERIVGILDFAFSKIDENIKKAKENLANIDELIQSALQKAFNPLNDNTKENYQLPQSWEWKSLGEICEILSGGTPDTKNPIFWYSNQTDETQFEKSVVGGLGDFKGDKGSDFAIKVPLSPLEKNYYWATLVDTKEKYLYKTKRKITQKGLDCSNATLLPINSVIFSSRASIGEISIAKVETATNQGYKNFICDASILYYEFLYFALKHFTKEIELLAQGTTYKEVSKAKIKEFKIPLPPLKEQKQIASHLDELSSHVKNLKQNYQAQIKDLQELKNSLLDKAFKGNL</sequence>
<dbReference type="Proteomes" id="UP000239717">
    <property type="component" value="Chromosome"/>
</dbReference>
<dbReference type="PANTHER" id="PTHR30408">
    <property type="entry name" value="TYPE-1 RESTRICTION ENZYME ECOKI SPECIFICITY PROTEIN"/>
    <property type="match status" value="1"/>
</dbReference>
<dbReference type="InterPro" id="IPR052021">
    <property type="entry name" value="Type-I_RS_S_subunit"/>
</dbReference>
<dbReference type="InterPro" id="IPR044946">
    <property type="entry name" value="Restrct_endonuc_typeI_TRD_sf"/>
</dbReference>
<evidence type="ECO:0000256" key="1">
    <source>
        <dbReference type="ARBA" id="ARBA00010923"/>
    </source>
</evidence>
<organism evidence="6 7">
    <name type="scientific">Campylobacter jejuni subsp. doylei</name>
    <dbReference type="NCBI Taxonomy" id="32021"/>
    <lineage>
        <taxon>Bacteria</taxon>
        <taxon>Pseudomonadati</taxon>
        <taxon>Campylobacterota</taxon>
        <taxon>Epsilonproteobacteria</taxon>
        <taxon>Campylobacterales</taxon>
        <taxon>Campylobacteraceae</taxon>
        <taxon>Campylobacter</taxon>
    </lineage>
</organism>
<dbReference type="GO" id="GO:0003677">
    <property type="term" value="F:DNA binding"/>
    <property type="evidence" value="ECO:0007669"/>
    <property type="project" value="UniProtKB-KW"/>
</dbReference>
<dbReference type="EMBL" id="CP027403">
    <property type="protein sequence ID" value="AVL46398.1"/>
    <property type="molecule type" value="Genomic_DNA"/>
</dbReference>
<evidence type="ECO:0000256" key="3">
    <source>
        <dbReference type="ARBA" id="ARBA00023125"/>
    </source>
</evidence>
<dbReference type="SUPFAM" id="SSF116734">
    <property type="entry name" value="DNA methylase specificity domain"/>
    <property type="match status" value="2"/>
</dbReference>
<dbReference type="GO" id="GO:0004519">
    <property type="term" value="F:endonuclease activity"/>
    <property type="evidence" value="ECO:0007669"/>
    <property type="project" value="UniProtKB-KW"/>
</dbReference>
<accession>A0AAD0H9Y3</accession>
<keyword evidence="6" id="KW-0540">Nuclease</keyword>
<feature type="domain" description="Type I restriction modification DNA specificity" evidence="5">
    <location>
        <begin position="46"/>
        <end position="187"/>
    </location>
</feature>
<dbReference type="OMA" id="EGWKWVR"/>
<evidence type="ECO:0000313" key="7">
    <source>
        <dbReference type="Proteomes" id="UP000239717"/>
    </source>
</evidence>
<comment type="similarity">
    <text evidence="1">Belongs to the type-I restriction system S methylase family.</text>
</comment>
<gene>
    <name evidence="6" type="ORF">CEP74_00405</name>
</gene>
<dbReference type="GO" id="GO:0009307">
    <property type="term" value="P:DNA restriction-modification system"/>
    <property type="evidence" value="ECO:0007669"/>
    <property type="project" value="UniProtKB-KW"/>
</dbReference>
<feature type="coiled-coil region" evidence="4">
    <location>
        <begin position="178"/>
        <end position="205"/>
    </location>
</feature>